<feature type="region of interest" description="Disordered" evidence="1">
    <location>
        <begin position="1"/>
        <end position="28"/>
    </location>
</feature>
<sequence>MNKFSSRSNFSLDSLETDLKNNPIPKITTPEENMETILVPFYEKDVLIKVPRLSKEKKRDKKNNKTKKESEPKSYLVNKNVQQNKKSSYLDLFRKQFIEHTVCKKKQTTEIRSMSPQVGDTEIGSIEDEVNQNNSSDFYNTEAYNDVYYEKLINQDMEFYLDQSLEELQFSQDLEYKSQDEMENLKSVSEVSQRREHRRRATVQPMHDMKLGGLGPDTENIRPRLERARSLQRYSEKVRMENRLRIYKKAVEEESKKNLERQASTSKPGSAKKNVNNDDHTNSYLVNKSMKEKSSVIKKIYHGKSRSASVQNQRAREKPTNNKMSAAADEQKTRKSNTARNSGSVRNMNKTDSNSNNGNDKRRSKGTDKGNNTDNDNQYTVKKVQPVEISFLVNIDTGLRPSSALRKLEEKHRLYQEKVKAFTSDYRN</sequence>
<name>A0AAV1J7E1_9NEOP</name>
<proteinExistence type="predicted"/>
<dbReference type="EMBL" id="CAVLEF010000006">
    <property type="protein sequence ID" value="CAK1544947.1"/>
    <property type="molecule type" value="Genomic_DNA"/>
</dbReference>
<evidence type="ECO:0000313" key="2">
    <source>
        <dbReference type="EMBL" id="CAK1544947.1"/>
    </source>
</evidence>
<dbReference type="AlphaFoldDB" id="A0AAV1J7E1"/>
<keyword evidence="3" id="KW-1185">Reference proteome</keyword>
<organism evidence="2 3">
    <name type="scientific">Leptosia nina</name>
    <dbReference type="NCBI Taxonomy" id="320188"/>
    <lineage>
        <taxon>Eukaryota</taxon>
        <taxon>Metazoa</taxon>
        <taxon>Ecdysozoa</taxon>
        <taxon>Arthropoda</taxon>
        <taxon>Hexapoda</taxon>
        <taxon>Insecta</taxon>
        <taxon>Pterygota</taxon>
        <taxon>Neoptera</taxon>
        <taxon>Endopterygota</taxon>
        <taxon>Lepidoptera</taxon>
        <taxon>Glossata</taxon>
        <taxon>Ditrysia</taxon>
        <taxon>Papilionoidea</taxon>
        <taxon>Pieridae</taxon>
        <taxon>Pierinae</taxon>
        <taxon>Leptosia</taxon>
    </lineage>
</organism>
<feature type="compositionally biased region" description="Basic and acidic residues" evidence="1">
    <location>
        <begin position="359"/>
        <end position="368"/>
    </location>
</feature>
<evidence type="ECO:0000256" key="1">
    <source>
        <dbReference type="SAM" id="MobiDB-lite"/>
    </source>
</evidence>
<feature type="compositionally biased region" description="Basic residues" evidence="1">
    <location>
        <begin position="55"/>
        <end position="65"/>
    </location>
</feature>
<dbReference type="Proteomes" id="UP001497472">
    <property type="component" value="Unassembled WGS sequence"/>
</dbReference>
<protein>
    <submittedName>
        <fullName evidence="2">Uncharacterized protein</fullName>
    </submittedName>
</protein>
<comment type="caution">
    <text evidence="2">The sequence shown here is derived from an EMBL/GenBank/DDBJ whole genome shotgun (WGS) entry which is preliminary data.</text>
</comment>
<feature type="region of interest" description="Disordered" evidence="1">
    <location>
        <begin position="53"/>
        <end position="75"/>
    </location>
</feature>
<evidence type="ECO:0000313" key="3">
    <source>
        <dbReference type="Proteomes" id="UP001497472"/>
    </source>
</evidence>
<feature type="compositionally biased region" description="Polar residues" evidence="1">
    <location>
        <begin position="336"/>
        <end position="358"/>
    </location>
</feature>
<accession>A0AAV1J7E1</accession>
<gene>
    <name evidence="2" type="ORF">LNINA_LOCUS4648</name>
</gene>
<reference evidence="2 3" key="1">
    <citation type="submission" date="2023-11" db="EMBL/GenBank/DDBJ databases">
        <authorList>
            <person name="Okamura Y."/>
        </authorList>
    </citation>
    <scope>NUCLEOTIDE SEQUENCE [LARGE SCALE GENOMIC DNA]</scope>
</reference>
<feature type="compositionally biased region" description="Polar residues" evidence="1">
    <location>
        <begin position="1"/>
        <end position="14"/>
    </location>
</feature>
<feature type="region of interest" description="Disordered" evidence="1">
    <location>
        <begin position="254"/>
        <end position="381"/>
    </location>
</feature>